<proteinExistence type="predicted"/>
<dbReference type="PANTHER" id="PTHR35276:SF1">
    <property type="entry name" value="TRNA (MNM(5)S(2)U34)-METHYLTRANSFERASE, CHLOROPLASTIC"/>
    <property type="match status" value="1"/>
</dbReference>
<comment type="caution">
    <text evidence="1">The sequence shown here is derived from an EMBL/GenBank/DDBJ whole genome shotgun (WGS) entry which is preliminary data.</text>
</comment>
<dbReference type="CDD" id="cd02440">
    <property type="entry name" value="AdoMet_MTases"/>
    <property type="match status" value="1"/>
</dbReference>
<dbReference type="RefSeq" id="WP_371753137.1">
    <property type="nucleotide sequence ID" value="NZ_JAYJLD010000005.1"/>
</dbReference>
<dbReference type="EMBL" id="JAYJLD010000005">
    <property type="protein sequence ID" value="MEB3101021.1"/>
    <property type="molecule type" value="Genomic_DNA"/>
</dbReference>
<evidence type="ECO:0000313" key="1">
    <source>
        <dbReference type="EMBL" id="MEB3101021.1"/>
    </source>
</evidence>
<accession>A0ABU5ZEU2</accession>
<gene>
    <name evidence="1" type="ORF">VF724_05025</name>
</gene>
<dbReference type="InterPro" id="IPR029063">
    <property type="entry name" value="SAM-dependent_MTases_sf"/>
</dbReference>
<dbReference type="GO" id="GO:0032259">
    <property type="term" value="P:methylation"/>
    <property type="evidence" value="ECO:0007669"/>
    <property type="project" value="UniProtKB-KW"/>
</dbReference>
<keyword evidence="2" id="KW-1185">Reference proteome</keyword>
<dbReference type="Pfam" id="PF06962">
    <property type="entry name" value="rRNA_methylase"/>
    <property type="match status" value="1"/>
</dbReference>
<dbReference type="Proteomes" id="UP001310386">
    <property type="component" value="Unassembled WGS sequence"/>
</dbReference>
<dbReference type="InterPro" id="IPR010719">
    <property type="entry name" value="MnmM_MeTrfase"/>
</dbReference>
<reference evidence="1" key="1">
    <citation type="submission" date="2023-12" db="EMBL/GenBank/DDBJ databases">
        <title>Fervidustalea candida gen. nov., sp. nov., a novel member of the family Paenibacillaceae isolated from a geothermal area.</title>
        <authorList>
            <person name="Li W.-J."/>
            <person name="Jiao J.-Y."/>
            <person name="Chen Y."/>
        </authorList>
    </citation>
    <scope>NUCLEOTIDE SEQUENCE</scope>
    <source>
        <strain evidence="1">SYSU GA230002</strain>
    </source>
</reference>
<protein>
    <submittedName>
        <fullName evidence="1">Class I SAM-dependent methyltransferase</fullName>
    </submittedName>
</protein>
<dbReference type="Gene3D" id="3.40.50.150">
    <property type="entry name" value="Vaccinia Virus protein VP39"/>
    <property type="match status" value="1"/>
</dbReference>
<evidence type="ECO:0000313" key="2">
    <source>
        <dbReference type="Proteomes" id="UP001310386"/>
    </source>
</evidence>
<keyword evidence="1" id="KW-0808">Transferase</keyword>
<dbReference type="PANTHER" id="PTHR35276">
    <property type="entry name" value="S-ADENOSYL-L-METHIONINE-DEPENDENT METHYLTRANSFERASES SUPERFAMILY PROTEIN"/>
    <property type="match status" value="1"/>
</dbReference>
<organism evidence="1 2">
    <name type="scientific">Ferviditalea candida</name>
    <dbReference type="NCBI Taxonomy" id="3108399"/>
    <lineage>
        <taxon>Bacteria</taxon>
        <taxon>Bacillati</taxon>
        <taxon>Bacillota</taxon>
        <taxon>Bacilli</taxon>
        <taxon>Bacillales</taxon>
        <taxon>Paenibacillaceae</taxon>
        <taxon>Ferviditalea</taxon>
    </lineage>
</organism>
<sequence>MGFLSILSFAHHLVKERTASGDAVIDATMGNGNDMLFLTEQVGSEGTVYGFDIQPQALEQTRAKLEQAGVYREERIHLYLQNHEFMLDTLPHGLFGRIAAVMFNLGYLPGHNHGIITRPESTLPALQAALQLLKNGGILTIVLYSGHEGGKRETEAVLDWAARLSQASYQVLRYGFLNQKNDPPFLIAIEKR</sequence>
<dbReference type="SUPFAM" id="SSF53335">
    <property type="entry name" value="S-adenosyl-L-methionine-dependent methyltransferases"/>
    <property type="match status" value="1"/>
</dbReference>
<dbReference type="GO" id="GO:0008168">
    <property type="term" value="F:methyltransferase activity"/>
    <property type="evidence" value="ECO:0007669"/>
    <property type="project" value="UniProtKB-KW"/>
</dbReference>
<keyword evidence="1" id="KW-0489">Methyltransferase</keyword>
<name>A0ABU5ZEU2_9BACL</name>